<keyword evidence="2" id="KW-1185">Reference proteome</keyword>
<dbReference type="Proteomes" id="UP001386955">
    <property type="component" value="Unassembled WGS sequence"/>
</dbReference>
<organism evidence="1 2">
    <name type="scientific">Psophocarpus tetragonolobus</name>
    <name type="common">Winged bean</name>
    <name type="synonym">Dolichos tetragonolobus</name>
    <dbReference type="NCBI Taxonomy" id="3891"/>
    <lineage>
        <taxon>Eukaryota</taxon>
        <taxon>Viridiplantae</taxon>
        <taxon>Streptophyta</taxon>
        <taxon>Embryophyta</taxon>
        <taxon>Tracheophyta</taxon>
        <taxon>Spermatophyta</taxon>
        <taxon>Magnoliopsida</taxon>
        <taxon>eudicotyledons</taxon>
        <taxon>Gunneridae</taxon>
        <taxon>Pentapetalae</taxon>
        <taxon>rosids</taxon>
        <taxon>fabids</taxon>
        <taxon>Fabales</taxon>
        <taxon>Fabaceae</taxon>
        <taxon>Papilionoideae</taxon>
        <taxon>50 kb inversion clade</taxon>
        <taxon>NPAAA clade</taxon>
        <taxon>indigoferoid/millettioid clade</taxon>
        <taxon>Phaseoleae</taxon>
        <taxon>Psophocarpus</taxon>
    </lineage>
</organism>
<name>A0AAN9TAJ1_PSOTE</name>
<evidence type="ECO:0000313" key="2">
    <source>
        <dbReference type="Proteomes" id="UP001386955"/>
    </source>
</evidence>
<accession>A0AAN9TAJ1</accession>
<evidence type="ECO:0000313" key="1">
    <source>
        <dbReference type="EMBL" id="KAK7410645.1"/>
    </source>
</evidence>
<dbReference type="AlphaFoldDB" id="A0AAN9TAJ1"/>
<dbReference type="EMBL" id="JAYMYS010000001">
    <property type="protein sequence ID" value="KAK7410645.1"/>
    <property type="molecule type" value="Genomic_DNA"/>
</dbReference>
<gene>
    <name evidence="1" type="ORF">VNO78_01595</name>
</gene>
<sequence>MESVHGARPAPYKSNTKFSFPPTRGSIKRKIFIFMCGKIKQRILAYLRLHHKSYTLSKGLQDLVVFSVTTID</sequence>
<proteinExistence type="predicted"/>
<protein>
    <submittedName>
        <fullName evidence="1">Uncharacterized protein</fullName>
    </submittedName>
</protein>
<comment type="caution">
    <text evidence="1">The sequence shown here is derived from an EMBL/GenBank/DDBJ whole genome shotgun (WGS) entry which is preliminary data.</text>
</comment>
<reference evidence="1 2" key="1">
    <citation type="submission" date="2024-01" db="EMBL/GenBank/DDBJ databases">
        <title>The genomes of 5 underutilized Papilionoideae crops provide insights into root nodulation and disease resistanc.</title>
        <authorList>
            <person name="Jiang F."/>
        </authorList>
    </citation>
    <scope>NUCLEOTIDE SEQUENCE [LARGE SCALE GENOMIC DNA]</scope>
    <source>
        <strain evidence="1">DUOXIRENSHENG_FW03</strain>
        <tissue evidence="1">Leaves</tissue>
    </source>
</reference>